<sequence length="308" mass="34770">MKLYSKPISSPVRTDEFPPPLMGLWRSNVGNGSRGRTKSKSKSNSSTMFVRKRNTSIETTQEPTSPKVTCMGQVKVKRSSKSNEQKISTRATAKDGAPVHFRWLWTRENASQIKPCNCKPTWPKWGLFFRVGSFRRKSRKIIEASENEEENGESERVMNGDDSSSFASISGTPPRNALSLTRCRSAPYRSSSLASRFWGSPLRNEEETEKKQGNEIENRGSSCSENEIPHLERNSGSDEEGKRVSENEEKLGFFKEIDDSVKDRFASMKNKSENVDELKKREKEEGDCEVLCHVVLTRGKSESGLNLS</sequence>
<feature type="compositionally biased region" description="Basic and acidic residues" evidence="1">
    <location>
        <begin position="203"/>
        <end position="218"/>
    </location>
</feature>
<feature type="compositionally biased region" description="Polar residues" evidence="1">
    <location>
        <begin position="161"/>
        <end position="173"/>
    </location>
</feature>
<protein>
    <submittedName>
        <fullName evidence="2">Uncharacterized protein</fullName>
    </submittedName>
</protein>
<evidence type="ECO:0000313" key="2">
    <source>
        <dbReference type="EMBL" id="CAL0309861.1"/>
    </source>
</evidence>
<feature type="region of interest" description="Disordered" evidence="1">
    <location>
        <begin position="143"/>
        <end position="181"/>
    </location>
</feature>
<feature type="region of interest" description="Disordered" evidence="1">
    <location>
        <begin position="202"/>
        <end position="250"/>
    </location>
</feature>
<feature type="region of interest" description="Disordered" evidence="1">
    <location>
        <begin position="1"/>
        <end position="66"/>
    </location>
</feature>
<accession>A0AAV1WKF9</accession>
<evidence type="ECO:0000313" key="3">
    <source>
        <dbReference type="Proteomes" id="UP001497480"/>
    </source>
</evidence>
<organism evidence="2 3">
    <name type="scientific">Lupinus luteus</name>
    <name type="common">European yellow lupine</name>
    <dbReference type="NCBI Taxonomy" id="3873"/>
    <lineage>
        <taxon>Eukaryota</taxon>
        <taxon>Viridiplantae</taxon>
        <taxon>Streptophyta</taxon>
        <taxon>Embryophyta</taxon>
        <taxon>Tracheophyta</taxon>
        <taxon>Spermatophyta</taxon>
        <taxon>Magnoliopsida</taxon>
        <taxon>eudicotyledons</taxon>
        <taxon>Gunneridae</taxon>
        <taxon>Pentapetalae</taxon>
        <taxon>rosids</taxon>
        <taxon>fabids</taxon>
        <taxon>Fabales</taxon>
        <taxon>Fabaceae</taxon>
        <taxon>Papilionoideae</taxon>
        <taxon>50 kb inversion clade</taxon>
        <taxon>genistoids sensu lato</taxon>
        <taxon>core genistoids</taxon>
        <taxon>Genisteae</taxon>
        <taxon>Lupinus</taxon>
    </lineage>
</organism>
<evidence type="ECO:0000256" key="1">
    <source>
        <dbReference type="SAM" id="MobiDB-lite"/>
    </source>
</evidence>
<dbReference type="PANTHER" id="PTHR33448:SF10">
    <property type="entry name" value="PROTAMINE P1 FAMILY PROTEIN"/>
    <property type="match status" value="1"/>
</dbReference>
<gene>
    <name evidence="2" type="ORF">LLUT_LOCUS10921</name>
</gene>
<reference evidence="2 3" key="1">
    <citation type="submission" date="2024-03" db="EMBL/GenBank/DDBJ databases">
        <authorList>
            <person name="Martinez-Hernandez J."/>
        </authorList>
    </citation>
    <scope>NUCLEOTIDE SEQUENCE [LARGE SCALE GENOMIC DNA]</scope>
</reference>
<feature type="compositionally biased region" description="Basic and acidic residues" evidence="1">
    <location>
        <begin position="227"/>
        <end position="250"/>
    </location>
</feature>
<dbReference type="EMBL" id="CAXHTB010000007">
    <property type="protein sequence ID" value="CAL0309861.1"/>
    <property type="molecule type" value="Genomic_DNA"/>
</dbReference>
<feature type="compositionally biased region" description="Polar residues" evidence="1">
    <location>
        <begin position="56"/>
        <end position="66"/>
    </location>
</feature>
<keyword evidence="3" id="KW-1185">Reference proteome</keyword>
<name>A0AAV1WKF9_LUPLU</name>
<dbReference type="AlphaFoldDB" id="A0AAV1WKF9"/>
<dbReference type="Proteomes" id="UP001497480">
    <property type="component" value="Unassembled WGS sequence"/>
</dbReference>
<proteinExistence type="predicted"/>
<comment type="caution">
    <text evidence="2">The sequence shown here is derived from an EMBL/GenBank/DDBJ whole genome shotgun (WGS) entry which is preliminary data.</text>
</comment>
<dbReference type="PANTHER" id="PTHR33448">
    <property type="entry name" value="CHLOROPLAST PROTEIN HCF243-RELATED"/>
    <property type="match status" value="1"/>
</dbReference>